<evidence type="ECO:0000313" key="2">
    <source>
        <dbReference type="Proteomes" id="UP000785679"/>
    </source>
</evidence>
<accession>A0A8J8NSS1</accession>
<proteinExistence type="predicted"/>
<sequence>MSSSPFLKSLGNLQITIEIHLFGLHALPIVALNYTLPQLSPKDFREPPDSLKLLQHAYWLALLSIRVFSQSDFDRQKVANIAKCIACSFQICDLAYQFLRVTRILQKYER</sequence>
<dbReference type="AlphaFoldDB" id="A0A8J8NSS1"/>
<dbReference type="Proteomes" id="UP000785679">
    <property type="component" value="Unassembled WGS sequence"/>
</dbReference>
<evidence type="ECO:0000313" key="1">
    <source>
        <dbReference type="EMBL" id="TNV80873.1"/>
    </source>
</evidence>
<organism evidence="1 2">
    <name type="scientific">Halteria grandinella</name>
    <dbReference type="NCBI Taxonomy" id="5974"/>
    <lineage>
        <taxon>Eukaryota</taxon>
        <taxon>Sar</taxon>
        <taxon>Alveolata</taxon>
        <taxon>Ciliophora</taxon>
        <taxon>Intramacronucleata</taxon>
        <taxon>Spirotrichea</taxon>
        <taxon>Stichotrichia</taxon>
        <taxon>Sporadotrichida</taxon>
        <taxon>Halteriidae</taxon>
        <taxon>Halteria</taxon>
    </lineage>
</organism>
<name>A0A8J8NSS1_HALGN</name>
<dbReference type="EMBL" id="RRYP01006916">
    <property type="protein sequence ID" value="TNV80873.1"/>
    <property type="molecule type" value="Genomic_DNA"/>
</dbReference>
<protein>
    <submittedName>
        <fullName evidence="1">Uncharacterized protein</fullName>
    </submittedName>
</protein>
<reference evidence="1" key="1">
    <citation type="submission" date="2019-06" db="EMBL/GenBank/DDBJ databases">
        <authorList>
            <person name="Zheng W."/>
        </authorList>
    </citation>
    <scope>NUCLEOTIDE SEQUENCE</scope>
    <source>
        <strain evidence="1">QDHG01</strain>
    </source>
</reference>
<gene>
    <name evidence="1" type="ORF">FGO68_gene7786</name>
</gene>
<keyword evidence="2" id="KW-1185">Reference proteome</keyword>
<comment type="caution">
    <text evidence="1">The sequence shown here is derived from an EMBL/GenBank/DDBJ whole genome shotgun (WGS) entry which is preliminary data.</text>
</comment>